<gene>
    <name evidence="1" type="ORF">GCM10022215_17800</name>
</gene>
<organism evidence="1 2">
    <name type="scientific">Nocardioides fonticola</name>
    <dbReference type="NCBI Taxonomy" id="450363"/>
    <lineage>
        <taxon>Bacteria</taxon>
        <taxon>Bacillati</taxon>
        <taxon>Actinomycetota</taxon>
        <taxon>Actinomycetes</taxon>
        <taxon>Propionibacteriales</taxon>
        <taxon>Nocardioidaceae</taxon>
        <taxon>Nocardioides</taxon>
    </lineage>
</organism>
<dbReference type="EMBL" id="BAAAZH010000012">
    <property type="protein sequence ID" value="GAA4117306.1"/>
    <property type="molecule type" value="Genomic_DNA"/>
</dbReference>
<evidence type="ECO:0000313" key="1">
    <source>
        <dbReference type="EMBL" id="GAA4117306.1"/>
    </source>
</evidence>
<name>A0ABP7XIB2_9ACTN</name>
<sequence length="51" mass="5431">MPNQRADGRRVSTYAAPAALIAAAQEKAREEGRTVSDVIVDALRAYTGLAE</sequence>
<evidence type="ECO:0008006" key="3">
    <source>
        <dbReference type="Google" id="ProtNLM"/>
    </source>
</evidence>
<comment type="caution">
    <text evidence="1">The sequence shown here is derived from an EMBL/GenBank/DDBJ whole genome shotgun (WGS) entry which is preliminary data.</text>
</comment>
<evidence type="ECO:0000313" key="2">
    <source>
        <dbReference type="Proteomes" id="UP001501495"/>
    </source>
</evidence>
<proteinExistence type="predicted"/>
<reference evidence="2" key="1">
    <citation type="journal article" date="2019" name="Int. J. Syst. Evol. Microbiol.">
        <title>The Global Catalogue of Microorganisms (GCM) 10K type strain sequencing project: providing services to taxonomists for standard genome sequencing and annotation.</title>
        <authorList>
            <consortium name="The Broad Institute Genomics Platform"/>
            <consortium name="The Broad Institute Genome Sequencing Center for Infectious Disease"/>
            <person name="Wu L."/>
            <person name="Ma J."/>
        </authorList>
    </citation>
    <scope>NUCLEOTIDE SEQUENCE [LARGE SCALE GENOMIC DNA]</scope>
    <source>
        <strain evidence="2">JCM 16703</strain>
    </source>
</reference>
<accession>A0ABP7XIB2</accession>
<keyword evidence="2" id="KW-1185">Reference proteome</keyword>
<dbReference type="Proteomes" id="UP001501495">
    <property type="component" value="Unassembled WGS sequence"/>
</dbReference>
<protein>
    <recommendedName>
        <fullName evidence="3">Ribbon-helix-helix protein, CopG family</fullName>
    </recommendedName>
</protein>